<evidence type="ECO:0000313" key="3">
    <source>
        <dbReference type="EMBL" id="MTD96145.1"/>
    </source>
</evidence>
<keyword evidence="1" id="KW-0732">Signal</keyword>
<dbReference type="SUPFAM" id="SSF53850">
    <property type="entry name" value="Periplasmic binding protein-like II"/>
    <property type="match status" value="1"/>
</dbReference>
<dbReference type="PANTHER" id="PTHR35936:SF17">
    <property type="entry name" value="ARGININE-BINDING EXTRACELLULAR PROTEIN ARTP"/>
    <property type="match status" value="1"/>
</dbReference>
<dbReference type="Proteomes" id="UP000440694">
    <property type="component" value="Unassembled WGS sequence"/>
</dbReference>
<dbReference type="AlphaFoldDB" id="A0A6I3KK69"/>
<dbReference type="InterPro" id="IPR022448">
    <property type="entry name" value="Quinoprotein_dehydrogenase"/>
</dbReference>
<evidence type="ECO:0000313" key="4">
    <source>
        <dbReference type="Proteomes" id="UP000440694"/>
    </source>
</evidence>
<feature type="domain" description="Solute-binding protein family 3/N-terminal" evidence="2">
    <location>
        <begin position="58"/>
        <end position="290"/>
    </location>
</feature>
<organism evidence="3 4">
    <name type="scientific">Hyphomicrobium album</name>
    <dbReference type="NCBI Taxonomy" id="2665159"/>
    <lineage>
        <taxon>Bacteria</taxon>
        <taxon>Pseudomonadati</taxon>
        <taxon>Pseudomonadota</taxon>
        <taxon>Alphaproteobacteria</taxon>
        <taxon>Hyphomicrobiales</taxon>
        <taxon>Hyphomicrobiaceae</taxon>
        <taxon>Hyphomicrobium</taxon>
    </lineage>
</organism>
<dbReference type="NCBIfam" id="TIGR03871">
    <property type="entry name" value="ABC_peri_MoxJ_2"/>
    <property type="match status" value="1"/>
</dbReference>
<sequence>MKSPNRQKQKRRLALVAKNSSLNKLAGAAICGLGFLTALTSAAFAVEGHRSDLVNRQVLRVCADPANMPFSNEKEEGFENKIAHIIAEELKVPVTYTWFPQATGFTRNTLLAKRCDVIIGTGQGDELVLNTNALYRSAYALIYKPGTGLDGVESIFDPKLKGKRVGAVQGTPSATLIAKAGLMDKARPYRLMVDRRYDDPSADMVKDIRSGEIDAGVMWGPIAGYYGSHNGDKLTVVPLTKDVDKAGRLDFRITMGVRQGDDLWKRQLNDIIRKRQADIDKVLLEYGVPMIDEDSKPITSPRS</sequence>
<name>A0A6I3KK69_9HYPH</name>
<protein>
    <submittedName>
        <fullName evidence="3">Quinoprotein dehydrogenase-associated putative ABC transporter substrate-binding protein</fullName>
    </submittedName>
</protein>
<dbReference type="PANTHER" id="PTHR35936">
    <property type="entry name" value="MEMBRANE-BOUND LYTIC MUREIN TRANSGLYCOSYLASE F"/>
    <property type="match status" value="1"/>
</dbReference>
<gene>
    <name evidence="3" type="ORF">GIW81_17535</name>
</gene>
<dbReference type="InterPro" id="IPR001638">
    <property type="entry name" value="Solute-binding_3/MltF_N"/>
</dbReference>
<dbReference type="Gene3D" id="3.40.190.10">
    <property type="entry name" value="Periplasmic binding protein-like II"/>
    <property type="match status" value="2"/>
</dbReference>
<evidence type="ECO:0000256" key="1">
    <source>
        <dbReference type="ARBA" id="ARBA00022729"/>
    </source>
</evidence>
<evidence type="ECO:0000259" key="2">
    <source>
        <dbReference type="SMART" id="SM00062"/>
    </source>
</evidence>
<keyword evidence="4" id="KW-1185">Reference proteome</keyword>
<reference evidence="3 4" key="1">
    <citation type="submission" date="2019-11" db="EMBL/GenBank/DDBJ databases">
        <title>Identification of a novel strain.</title>
        <authorList>
            <person name="Xu Q."/>
            <person name="Wang G."/>
        </authorList>
    </citation>
    <scope>NUCLEOTIDE SEQUENCE [LARGE SCALE GENOMIC DNA]</scope>
    <source>
        <strain evidence="4">xq</strain>
    </source>
</reference>
<dbReference type="EMBL" id="WMBQ01000002">
    <property type="protein sequence ID" value="MTD96145.1"/>
    <property type="molecule type" value="Genomic_DNA"/>
</dbReference>
<accession>A0A6I3KK69</accession>
<dbReference type="SMART" id="SM00062">
    <property type="entry name" value="PBPb"/>
    <property type="match status" value="1"/>
</dbReference>
<comment type="caution">
    <text evidence="3">The sequence shown here is derived from an EMBL/GenBank/DDBJ whole genome shotgun (WGS) entry which is preliminary data.</text>
</comment>
<proteinExistence type="predicted"/>